<protein>
    <submittedName>
        <fullName evidence="1">Uncharacterized protein</fullName>
    </submittedName>
</protein>
<dbReference type="EMBL" id="BARV01015914">
    <property type="protein sequence ID" value="GAI20956.1"/>
    <property type="molecule type" value="Genomic_DNA"/>
</dbReference>
<gene>
    <name evidence="1" type="ORF">S06H3_27435</name>
</gene>
<dbReference type="AlphaFoldDB" id="X1MSJ5"/>
<evidence type="ECO:0000313" key="1">
    <source>
        <dbReference type="EMBL" id="GAI20956.1"/>
    </source>
</evidence>
<name>X1MSJ5_9ZZZZ</name>
<comment type="caution">
    <text evidence="1">The sequence shown here is derived from an EMBL/GenBank/DDBJ whole genome shotgun (WGS) entry which is preliminary data.</text>
</comment>
<organism evidence="1">
    <name type="scientific">marine sediment metagenome</name>
    <dbReference type="NCBI Taxonomy" id="412755"/>
    <lineage>
        <taxon>unclassified sequences</taxon>
        <taxon>metagenomes</taxon>
        <taxon>ecological metagenomes</taxon>
    </lineage>
</organism>
<proteinExistence type="predicted"/>
<reference evidence="1" key="1">
    <citation type="journal article" date="2014" name="Front. Microbiol.">
        <title>High frequency of phylogenetically diverse reductive dehalogenase-homologous genes in deep subseafloor sedimentary metagenomes.</title>
        <authorList>
            <person name="Kawai M."/>
            <person name="Futagami T."/>
            <person name="Toyoda A."/>
            <person name="Takaki Y."/>
            <person name="Nishi S."/>
            <person name="Hori S."/>
            <person name="Arai W."/>
            <person name="Tsubouchi T."/>
            <person name="Morono Y."/>
            <person name="Uchiyama I."/>
            <person name="Ito T."/>
            <person name="Fujiyama A."/>
            <person name="Inagaki F."/>
            <person name="Takami H."/>
        </authorList>
    </citation>
    <scope>NUCLEOTIDE SEQUENCE</scope>
    <source>
        <strain evidence="1">Expedition CK06-06</strain>
    </source>
</reference>
<sequence>MHISGVGVDTNLSRTETAEKTRRLISSGLHFCRYYENLVRFNPEFCGKCPHNGLRPQTKDTN</sequence>
<accession>X1MSJ5</accession>